<dbReference type="SMART" id="SM00028">
    <property type="entry name" value="TPR"/>
    <property type="match status" value="4"/>
</dbReference>
<feature type="repeat" description="TPR" evidence="5">
    <location>
        <begin position="565"/>
        <end position="598"/>
    </location>
</feature>
<keyword evidence="7" id="KW-1185">Reference proteome</keyword>
<evidence type="ECO:0000256" key="5">
    <source>
        <dbReference type="PROSITE-ProRule" id="PRU00339"/>
    </source>
</evidence>
<comment type="similarity">
    <text evidence="3">Belongs to the TTC27 family.</text>
</comment>
<name>A0ABI7XAB8_FELCA</name>
<keyword evidence="1" id="KW-0677">Repeat</keyword>
<dbReference type="InterPro" id="IPR011990">
    <property type="entry name" value="TPR-like_helical_dom_sf"/>
</dbReference>
<dbReference type="PANTHER" id="PTHR16193">
    <property type="entry name" value="TETRATRICOPEPTIDE REPEAT PROTEIN 27"/>
    <property type="match status" value="1"/>
</dbReference>
<proteinExistence type="inferred from homology"/>
<evidence type="ECO:0000313" key="6">
    <source>
        <dbReference type="Ensembl" id="ENSFCTP00005019435.1"/>
    </source>
</evidence>
<dbReference type="PROSITE" id="PS50005">
    <property type="entry name" value="TPR"/>
    <property type="match status" value="2"/>
</dbReference>
<feature type="repeat" description="TPR" evidence="5">
    <location>
        <begin position="531"/>
        <end position="564"/>
    </location>
</feature>
<dbReference type="Proteomes" id="UP000823872">
    <property type="component" value="Chromosome A3"/>
</dbReference>
<dbReference type="Gene3D" id="1.25.40.10">
    <property type="entry name" value="Tetratricopeptide repeat domain"/>
    <property type="match status" value="1"/>
</dbReference>
<keyword evidence="2 5" id="KW-0802">TPR repeat</keyword>
<evidence type="ECO:0000313" key="7">
    <source>
        <dbReference type="Proteomes" id="UP000823872"/>
    </source>
</evidence>
<organism evidence="6 7">
    <name type="scientific">Felis catus</name>
    <name type="common">Cat</name>
    <name type="synonym">Felis silvestris catus</name>
    <dbReference type="NCBI Taxonomy" id="9685"/>
    <lineage>
        <taxon>Eukaryota</taxon>
        <taxon>Metazoa</taxon>
        <taxon>Chordata</taxon>
        <taxon>Craniata</taxon>
        <taxon>Vertebrata</taxon>
        <taxon>Euteleostomi</taxon>
        <taxon>Mammalia</taxon>
        <taxon>Eutheria</taxon>
        <taxon>Laurasiatheria</taxon>
        <taxon>Carnivora</taxon>
        <taxon>Feliformia</taxon>
        <taxon>Felidae</taxon>
        <taxon>Felinae</taxon>
        <taxon>Felis</taxon>
    </lineage>
</organism>
<dbReference type="InterPro" id="IPR019734">
    <property type="entry name" value="TPR_rpt"/>
</dbReference>
<sequence>MSREMWIPELAVLRGFPTEAERQQWKQEGVTESESGSFLQLLLEGNFEAIFLNSLTQNIFNSTTMTEEKIDSYLEKQIVTFLDYSTDLDAAERQQLIFLIGVSSLQLFVQSNWTGPLVDLQPQDFLPSFLFQQFSEVKGLDAVVLNLLILDGESVYSLTSKPILLLLARVILVNVRHKLTAIQSLPWWTLRCVSIHQQLLEERSPQLFALAGDCIGEVTKQENLFVDDSGLYLAIQFHLECAYIFLYYYEYAKAKDQFHIAKDISKLQIDLTGALGKRTRFQENYVAQLILDVRRKEDVFSHCEFSPAPTPQEHLTRNLELNDDTVLNEIKLADCEQFQMPDLCAEELAVILGICTNFQKNNPVHKLTEEELLAFTSFLLSQPKFWAIQTSALILRTKLERGSTRRVERAMRQTQALADQFEDKTTSVLERLKIFYCCQVPPHWAIQRQLASFLFELGCTSSALQIFEKLEMWEDVVICYERAGQHGKAEEILRQELEKKETPSLYCLLGDVLRDHACYERAWELSRHRSARAQRSKGLLHLRNKEFRECVECFERSVKINPMQLGVWFSLGCACLALEDYAGSAKAFQRCVTLEPDNAEAWNNLSTSYIRLKQKVKAFRTLQEALKCNYEHWQIWENYILTSTDVGEFSEAIKAYHRLLDLRDKYKDVQVLKILVRAVLDGMTDRSGDVATDLKGKLRELLGRVTSRVTNDGEIWRLYAQLYGNGQSEKPDENEKAFQYLSKAYKCDTQSSCWEKDMTSFKEVVQNALGLAHVAMKHSQHKSSPQEAVQVLSSVRLNLQGLVSKAKQLFTDAASGEISRELADEMVAMDALVIELQGLSNEFRNQY</sequence>
<reference evidence="6" key="2">
    <citation type="submission" date="2025-08" db="UniProtKB">
        <authorList>
            <consortium name="Ensembl"/>
        </authorList>
    </citation>
    <scope>IDENTIFICATION</scope>
    <source>
        <strain evidence="6">breed Abyssinian</strain>
    </source>
</reference>
<dbReference type="SUPFAM" id="SSF48452">
    <property type="entry name" value="TPR-like"/>
    <property type="match status" value="1"/>
</dbReference>
<dbReference type="InterPro" id="IPR044244">
    <property type="entry name" value="TTC27/Emw1"/>
</dbReference>
<evidence type="ECO:0000256" key="4">
    <source>
        <dbReference type="ARBA" id="ARBA00024124"/>
    </source>
</evidence>
<dbReference type="GeneTree" id="ENSGT00500000044929"/>
<reference evidence="6" key="3">
    <citation type="submission" date="2025-09" db="UniProtKB">
        <authorList>
            <consortium name="Ensembl"/>
        </authorList>
    </citation>
    <scope>IDENTIFICATION</scope>
    <source>
        <strain evidence="6">breed Abyssinian</strain>
    </source>
</reference>
<reference evidence="6 7" key="1">
    <citation type="submission" date="2021-02" db="EMBL/GenBank/DDBJ databases">
        <title>Safari Cat Assemblies.</title>
        <authorList>
            <person name="Bredemeyer K.R."/>
            <person name="Murphy W.J."/>
        </authorList>
    </citation>
    <scope>NUCLEOTIDE SEQUENCE [LARGE SCALE GENOMIC DNA]</scope>
</reference>
<evidence type="ECO:0000256" key="3">
    <source>
        <dbReference type="ARBA" id="ARBA00024020"/>
    </source>
</evidence>
<dbReference type="RefSeq" id="XP_044910634.1">
    <property type="nucleotide sequence ID" value="XM_045054699.1"/>
</dbReference>
<dbReference type="Pfam" id="PF13432">
    <property type="entry name" value="TPR_16"/>
    <property type="match status" value="1"/>
</dbReference>
<protein>
    <recommendedName>
        <fullName evidence="4">Tetratricopeptide repeat protein 27</fullName>
    </recommendedName>
</protein>
<evidence type="ECO:0000256" key="2">
    <source>
        <dbReference type="ARBA" id="ARBA00022803"/>
    </source>
</evidence>
<dbReference type="PANTHER" id="PTHR16193:SF0">
    <property type="entry name" value="TETRATRICOPEPTIDE REPEAT PROTEIN 27"/>
    <property type="match status" value="1"/>
</dbReference>
<evidence type="ECO:0000256" key="1">
    <source>
        <dbReference type="ARBA" id="ARBA00022737"/>
    </source>
</evidence>
<gene>
    <name evidence="6" type="primary">TTC27</name>
</gene>
<dbReference type="GeneID" id="101085710"/>
<accession>A0ABI7XAB8</accession>
<dbReference type="Ensembl" id="ENSFCTT00005029661.1">
    <property type="protein sequence ID" value="ENSFCTP00005019435.1"/>
    <property type="gene ID" value="ENSFCTG00005010591.1"/>
</dbReference>